<name>A0A448X3V6_9PLAT</name>
<dbReference type="Proteomes" id="UP000784294">
    <property type="component" value="Unassembled WGS sequence"/>
</dbReference>
<accession>A0A448X3V6</accession>
<dbReference type="EMBL" id="CAAALY010086051">
    <property type="protein sequence ID" value="VEL27274.1"/>
    <property type="molecule type" value="Genomic_DNA"/>
</dbReference>
<feature type="region of interest" description="Disordered" evidence="1">
    <location>
        <begin position="85"/>
        <end position="112"/>
    </location>
</feature>
<comment type="caution">
    <text evidence="2">The sequence shown here is derived from an EMBL/GenBank/DDBJ whole genome shotgun (WGS) entry which is preliminary data.</text>
</comment>
<protein>
    <submittedName>
        <fullName evidence="2">Uncharacterized protein</fullName>
    </submittedName>
</protein>
<feature type="region of interest" description="Disordered" evidence="1">
    <location>
        <begin position="1"/>
        <end position="33"/>
    </location>
</feature>
<organism evidence="2 3">
    <name type="scientific">Protopolystoma xenopodis</name>
    <dbReference type="NCBI Taxonomy" id="117903"/>
    <lineage>
        <taxon>Eukaryota</taxon>
        <taxon>Metazoa</taxon>
        <taxon>Spiralia</taxon>
        <taxon>Lophotrochozoa</taxon>
        <taxon>Platyhelminthes</taxon>
        <taxon>Monogenea</taxon>
        <taxon>Polyopisthocotylea</taxon>
        <taxon>Polystomatidea</taxon>
        <taxon>Polystomatidae</taxon>
        <taxon>Protopolystoma</taxon>
    </lineage>
</organism>
<feature type="compositionally biased region" description="Polar residues" evidence="1">
    <location>
        <begin position="91"/>
        <end position="104"/>
    </location>
</feature>
<sequence length="125" mass="13692">MKLMSNSKRSANGDQMGSNFLKPSRPRLRSRRGNLALGVLNPDSLVELTFNSPNIPKKAIQSQLTPTAASLVPTPNVCHDELEQLPASERSFGSASRTSMQQPDARSEPDLESSYKGISTIIFLY</sequence>
<gene>
    <name evidence="2" type="ORF">PXEA_LOCUS20714</name>
</gene>
<evidence type="ECO:0000256" key="1">
    <source>
        <dbReference type="SAM" id="MobiDB-lite"/>
    </source>
</evidence>
<evidence type="ECO:0000313" key="3">
    <source>
        <dbReference type="Proteomes" id="UP000784294"/>
    </source>
</evidence>
<feature type="compositionally biased region" description="Polar residues" evidence="1">
    <location>
        <begin position="1"/>
        <end position="18"/>
    </location>
</feature>
<reference evidence="2" key="1">
    <citation type="submission" date="2018-11" db="EMBL/GenBank/DDBJ databases">
        <authorList>
            <consortium name="Pathogen Informatics"/>
        </authorList>
    </citation>
    <scope>NUCLEOTIDE SEQUENCE</scope>
</reference>
<keyword evidence="3" id="KW-1185">Reference proteome</keyword>
<dbReference type="AlphaFoldDB" id="A0A448X3V6"/>
<proteinExistence type="predicted"/>
<evidence type="ECO:0000313" key="2">
    <source>
        <dbReference type="EMBL" id="VEL27274.1"/>
    </source>
</evidence>